<keyword evidence="2" id="KW-1185">Reference proteome</keyword>
<protein>
    <submittedName>
        <fullName evidence="1">Uncharacterized protein</fullName>
    </submittedName>
</protein>
<evidence type="ECO:0000313" key="1">
    <source>
        <dbReference type="EMBL" id="KAG7389839.1"/>
    </source>
</evidence>
<dbReference type="OrthoDB" id="103806at2759"/>
<reference evidence="1" key="1">
    <citation type="submission" date="2021-02" db="EMBL/GenBank/DDBJ databases">
        <authorList>
            <person name="Palmer J.M."/>
        </authorList>
    </citation>
    <scope>NUCLEOTIDE SEQUENCE</scope>
    <source>
        <strain evidence="1">SCRP734</strain>
    </source>
</reference>
<name>A0A8T1WE08_9STRA</name>
<comment type="caution">
    <text evidence="1">The sequence shown here is derived from an EMBL/GenBank/DDBJ whole genome shotgun (WGS) entry which is preliminary data.</text>
</comment>
<proteinExistence type="predicted"/>
<dbReference type="Proteomes" id="UP000694044">
    <property type="component" value="Unassembled WGS sequence"/>
</dbReference>
<sequence>MSTGGAFSVAQCVAKRTRQLDRLLFMLESTATKFEHVKSPPSCTDSVVFSSSTGVQVQKRYAKMLLDFLDKEQGLRVPALFADSIHLESYDEELQQQLVLAEDEELLRQRVVGTWDFLVATSIDQDIAALVRACECLWNDLLPQTSSVLPQINSMRGDPDTSSWLRNTEAACTVVHPWPSAVQETMSS</sequence>
<dbReference type="EMBL" id="JAGDFM010000039">
    <property type="protein sequence ID" value="KAG7389839.1"/>
    <property type="molecule type" value="Genomic_DNA"/>
</dbReference>
<gene>
    <name evidence="1" type="ORF">PHYPSEUDO_009352</name>
</gene>
<organism evidence="1 2">
    <name type="scientific">Phytophthora pseudosyringae</name>
    <dbReference type="NCBI Taxonomy" id="221518"/>
    <lineage>
        <taxon>Eukaryota</taxon>
        <taxon>Sar</taxon>
        <taxon>Stramenopiles</taxon>
        <taxon>Oomycota</taxon>
        <taxon>Peronosporomycetes</taxon>
        <taxon>Peronosporales</taxon>
        <taxon>Peronosporaceae</taxon>
        <taxon>Phytophthora</taxon>
    </lineage>
</organism>
<dbReference type="AlphaFoldDB" id="A0A8T1WE08"/>
<evidence type="ECO:0000313" key="2">
    <source>
        <dbReference type="Proteomes" id="UP000694044"/>
    </source>
</evidence>
<accession>A0A8T1WE08</accession>